<sequence length="262" mass="28976">MSDHLELHYQIDGSDDALPLVVLHGLFGSADNWRSHVKQWQEQRRVIAVDLRNHGRSPHAQAMDYSSMAEDVIALLDALKIDRCDLLGHSMGGKVAISVARLAPQRLASLIVADIAPVTYQHGHESIFAAMRRVEEGRPGSRKEADALMAEHVDTPAIRMFLATNLIRGEDGTMHWRVGLDEIEKAYADIVAEPAGEGTFEGPTLVLRGARSNYVTDDMLPQVRKILPQADIVTLDAGHWLHAETPEAFQAAVNEFLSQRPL</sequence>
<proteinExistence type="predicted"/>
<dbReference type="Pfam" id="PF00561">
    <property type="entry name" value="Abhydrolase_1"/>
    <property type="match status" value="1"/>
</dbReference>
<dbReference type="Gene3D" id="3.40.50.1820">
    <property type="entry name" value="alpha/beta hydrolase"/>
    <property type="match status" value="1"/>
</dbReference>
<dbReference type="AlphaFoldDB" id="A0A1I3CB65"/>
<feature type="domain" description="AB hydrolase-1" evidence="2">
    <location>
        <begin position="19"/>
        <end position="244"/>
    </location>
</feature>
<keyword evidence="4" id="KW-1185">Reference proteome</keyword>
<dbReference type="InterPro" id="IPR029058">
    <property type="entry name" value="AB_hydrolase_fold"/>
</dbReference>
<dbReference type="RefSeq" id="WP_092846764.1">
    <property type="nucleotide sequence ID" value="NZ_FOPY01000008.1"/>
</dbReference>
<accession>A0A1I3CB65</accession>
<dbReference type="InterPro" id="IPR000073">
    <property type="entry name" value="AB_hydrolase_1"/>
</dbReference>
<keyword evidence="1" id="KW-0378">Hydrolase</keyword>
<dbReference type="PANTHER" id="PTHR46118:SF4">
    <property type="entry name" value="PROTEIN ABHD11"/>
    <property type="match status" value="1"/>
</dbReference>
<dbReference type="PRINTS" id="PR00111">
    <property type="entry name" value="ABHYDROLASE"/>
</dbReference>
<evidence type="ECO:0000313" key="4">
    <source>
        <dbReference type="Proteomes" id="UP000199040"/>
    </source>
</evidence>
<evidence type="ECO:0000259" key="2">
    <source>
        <dbReference type="Pfam" id="PF00561"/>
    </source>
</evidence>
<dbReference type="Proteomes" id="UP000199040">
    <property type="component" value="Unassembled WGS sequence"/>
</dbReference>
<dbReference type="PANTHER" id="PTHR46118">
    <property type="entry name" value="PROTEIN ABHD11"/>
    <property type="match status" value="1"/>
</dbReference>
<dbReference type="EMBL" id="FOPY01000008">
    <property type="protein sequence ID" value="SFH71795.1"/>
    <property type="molecule type" value="Genomic_DNA"/>
</dbReference>
<organism evidence="3 4">
    <name type="scientific">Modicisalibacter xianhensis</name>
    <dbReference type="NCBI Taxonomy" id="442341"/>
    <lineage>
        <taxon>Bacteria</taxon>
        <taxon>Pseudomonadati</taxon>
        <taxon>Pseudomonadota</taxon>
        <taxon>Gammaproteobacteria</taxon>
        <taxon>Oceanospirillales</taxon>
        <taxon>Halomonadaceae</taxon>
        <taxon>Modicisalibacter</taxon>
    </lineage>
</organism>
<gene>
    <name evidence="3" type="ORF">SAMN04487959_108116</name>
</gene>
<reference evidence="3 4" key="1">
    <citation type="submission" date="2016-10" db="EMBL/GenBank/DDBJ databases">
        <authorList>
            <person name="de Groot N.N."/>
        </authorList>
    </citation>
    <scope>NUCLEOTIDE SEQUENCE [LARGE SCALE GENOMIC DNA]</scope>
    <source>
        <strain evidence="3 4">CGMCC 1.6848</strain>
    </source>
</reference>
<dbReference type="GO" id="GO:0052689">
    <property type="term" value="F:carboxylic ester hydrolase activity"/>
    <property type="evidence" value="ECO:0007669"/>
    <property type="project" value="TreeGrafter"/>
</dbReference>
<evidence type="ECO:0000313" key="3">
    <source>
        <dbReference type="EMBL" id="SFH71795.1"/>
    </source>
</evidence>
<protein>
    <submittedName>
        <fullName evidence="3">Esterase</fullName>
    </submittedName>
</protein>
<evidence type="ECO:0000256" key="1">
    <source>
        <dbReference type="ARBA" id="ARBA00022801"/>
    </source>
</evidence>
<dbReference type="SUPFAM" id="SSF53474">
    <property type="entry name" value="alpha/beta-Hydrolases"/>
    <property type="match status" value="1"/>
</dbReference>
<name>A0A1I3CB65_9GAMM</name>
<dbReference type="STRING" id="442341.SAMN04487959_108116"/>